<evidence type="ECO:0000313" key="2">
    <source>
        <dbReference type="Proteomes" id="UP001418222"/>
    </source>
</evidence>
<protein>
    <submittedName>
        <fullName evidence="1">Uncharacterized protein</fullName>
    </submittedName>
</protein>
<dbReference type="Proteomes" id="UP001418222">
    <property type="component" value="Unassembled WGS sequence"/>
</dbReference>
<sequence>MAEKERRTAALVSFPAMYTADQKQVGGFFFAFFTGSRSRSKQRGRRLLQTGRPIPITAAVVAERTKGNVFLLFPIRTTKVSSDKFEAPLLITAQTKKKGTFLFQAAVKKIFLNLFPPPLSTRRMAAEQQRRLLKLSPFPIESSDRRKLFFFFRFDCSDGETQAEAVAIFSFPDRNRQRRVSSQSCREEQFSSQPA</sequence>
<gene>
    <name evidence="1" type="ORF">KSP39_PZI003215</name>
</gene>
<proteinExistence type="predicted"/>
<accession>A0AAP0BXP8</accession>
<name>A0AAP0BXP8_9ASPA</name>
<comment type="caution">
    <text evidence="1">The sequence shown here is derived from an EMBL/GenBank/DDBJ whole genome shotgun (WGS) entry which is preliminary data.</text>
</comment>
<organism evidence="1 2">
    <name type="scientific">Platanthera zijinensis</name>
    <dbReference type="NCBI Taxonomy" id="2320716"/>
    <lineage>
        <taxon>Eukaryota</taxon>
        <taxon>Viridiplantae</taxon>
        <taxon>Streptophyta</taxon>
        <taxon>Embryophyta</taxon>
        <taxon>Tracheophyta</taxon>
        <taxon>Spermatophyta</taxon>
        <taxon>Magnoliopsida</taxon>
        <taxon>Liliopsida</taxon>
        <taxon>Asparagales</taxon>
        <taxon>Orchidaceae</taxon>
        <taxon>Orchidoideae</taxon>
        <taxon>Orchideae</taxon>
        <taxon>Orchidinae</taxon>
        <taxon>Platanthera</taxon>
    </lineage>
</organism>
<dbReference type="EMBL" id="JBBWWQ010000003">
    <property type="protein sequence ID" value="KAK8952142.1"/>
    <property type="molecule type" value="Genomic_DNA"/>
</dbReference>
<evidence type="ECO:0000313" key="1">
    <source>
        <dbReference type="EMBL" id="KAK8952142.1"/>
    </source>
</evidence>
<reference evidence="1 2" key="1">
    <citation type="journal article" date="2022" name="Nat. Plants">
        <title>Genomes of leafy and leafless Platanthera orchids illuminate the evolution of mycoheterotrophy.</title>
        <authorList>
            <person name="Li M.H."/>
            <person name="Liu K.W."/>
            <person name="Li Z."/>
            <person name="Lu H.C."/>
            <person name="Ye Q.L."/>
            <person name="Zhang D."/>
            <person name="Wang J.Y."/>
            <person name="Li Y.F."/>
            <person name="Zhong Z.M."/>
            <person name="Liu X."/>
            <person name="Yu X."/>
            <person name="Liu D.K."/>
            <person name="Tu X.D."/>
            <person name="Liu B."/>
            <person name="Hao Y."/>
            <person name="Liao X.Y."/>
            <person name="Jiang Y.T."/>
            <person name="Sun W.H."/>
            <person name="Chen J."/>
            <person name="Chen Y.Q."/>
            <person name="Ai Y."/>
            <person name="Zhai J.W."/>
            <person name="Wu S.S."/>
            <person name="Zhou Z."/>
            <person name="Hsiao Y.Y."/>
            <person name="Wu W.L."/>
            <person name="Chen Y.Y."/>
            <person name="Lin Y.F."/>
            <person name="Hsu J.L."/>
            <person name="Li C.Y."/>
            <person name="Wang Z.W."/>
            <person name="Zhao X."/>
            <person name="Zhong W.Y."/>
            <person name="Ma X.K."/>
            <person name="Ma L."/>
            <person name="Huang J."/>
            <person name="Chen G.Z."/>
            <person name="Huang M.Z."/>
            <person name="Huang L."/>
            <person name="Peng D.H."/>
            <person name="Luo Y.B."/>
            <person name="Zou S.Q."/>
            <person name="Chen S.P."/>
            <person name="Lan S."/>
            <person name="Tsai W.C."/>
            <person name="Van de Peer Y."/>
            <person name="Liu Z.J."/>
        </authorList>
    </citation>
    <scope>NUCLEOTIDE SEQUENCE [LARGE SCALE GENOMIC DNA]</scope>
    <source>
        <strain evidence="1">Lor287</strain>
    </source>
</reference>
<dbReference type="AlphaFoldDB" id="A0AAP0BXP8"/>
<keyword evidence="2" id="KW-1185">Reference proteome</keyword>